<accession>A0ABU9T4H4</accession>
<comment type="caution">
    <text evidence="3">The sequence shown here is derived from an EMBL/GenBank/DDBJ whole genome shotgun (WGS) entry which is preliminary data.</text>
</comment>
<feature type="compositionally biased region" description="Basic and acidic residues" evidence="1">
    <location>
        <begin position="1200"/>
        <end position="1227"/>
    </location>
</feature>
<proteinExistence type="predicted"/>
<organism evidence="3 4">
    <name type="scientific">Ahrensia kielensis</name>
    <dbReference type="NCBI Taxonomy" id="76980"/>
    <lineage>
        <taxon>Bacteria</taxon>
        <taxon>Pseudomonadati</taxon>
        <taxon>Pseudomonadota</taxon>
        <taxon>Alphaproteobacteria</taxon>
        <taxon>Hyphomicrobiales</taxon>
        <taxon>Ahrensiaceae</taxon>
        <taxon>Ahrensia</taxon>
    </lineage>
</organism>
<dbReference type="InterPro" id="IPR007844">
    <property type="entry name" value="AsmA"/>
</dbReference>
<gene>
    <name evidence="3" type="ORF">WNY59_05475</name>
</gene>
<name>A0ABU9T4H4_9HYPH</name>
<sequence length="1255" mass="135238">MRLFVLIGGMIVLVLLAALVGPYFVDWSGYRDRFEAEASRILGQEVRVEGSASARLVPFPSVTFSDVRVGPKNAPNVTVEKFSMDVELAPFLRGEILIFDMNFVSPVVRLDLDEDGKPQWDFPLEAPVDPAQIILEQASFSDGTIVVRDQKTARQWDFVSLNGTAAAQSLFGPWRVESKGFVRGEAFEARISTGNLNREGFSARIQAMLPESKFELISEGRIAAPSTERESWYSGTFSIKPTAKLTQNYLIEGLFEADARSLKIEQFRGDFGALDDPYTINGTAEINGGEIPTFNFQAKGNQVSFNEEGDGEGAPVSLSNRLAEIQSVLAALPIPSMAGTIELDLPTIVAGSTTIRDLTLRAEPKSGAVGSVWDIKRLEAKLPGRTVLEGSGMLVLGEGETAAAGTSFKGDLVVASRQPSGLAAWLTDDIDETIRMMPNAGFSAQVELNAEQQIFSELELVLGSAQLTGRIERKESASSMPYISVDLAGDNARYETLDALSRVLFGAGSGASISGHDIDATFDLTNPHIKDLEMGALEAALRVRGERVEVDKLSIRDIFGAAISATGTLSALEDQAGYNTNFDVSLIAAQGAPFMRGLARIFPNVAFLDRLQSVAVRDAAALQDTSLNVVGTAILPTDDNGEVSASVSGQIGGSDISLTTTITGALLNPEKAGISLSGTISNSEASILLSQAGFDVLPLRLLGEGQVKLNALGNLVQGLSTRLSLQTSDSFGSAEGVLKRNVSGLDYVGAARVQSEDAEPWMDVLGYVFPATGLGTPLVGEARITLQDGRLALSDLSGQVADNSFAGNLTIANERSKRLFEGTLKLSQLDLGFLAEILTGRYDLSDEASLFSNPLYTDNALDVRVSAEKLTALENSATAAQLRLIYRDNALSLREIQAALFGGNVTGSLDAQNDNGAVLLNSNIRLQNVDLTYFATASLSGVEANGAVTLSLTGAGNSTKALVNSLAGSGVIATDNLILSGLNGEALPPVLDAADEIGYQITDAQITNIAAMFIPLGSVSLPPLELPVSVNNGRLSIDNIAVQLDNAALNGALSLALGEQTMSGEARVTYDVGDDIIAGSQPEVVVLMNQANRHEPITVERDYALLTSFIRQRALEREQARVEALQARLLEKQRLRRQVRYLKYLQRENFVRSEEERLREIAAKRLAIILERRRQEQRVLEAQQILDEQKLLEEAERQRIEAERKQAEEQKRAEEAAHRANEEKPEPLDDAPIENPFGPLRNDSNLFQDLEFDSN</sequence>
<evidence type="ECO:0000259" key="2">
    <source>
        <dbReference type="Pfam" id="PF05170"/>
    </source>
</evidence>
<evidence type="ECO:0000313" key="4">
    <source>
        <dbReference type="Proteomes" id="UP001477870"/>
    </source>
</evidence>
<dbReference type="PIRSF" id="PIRSF034039">
    <property type="entry name" value="UCP034039"/>
    <property type="match status" value="1"/>
</dbReference>
<feature type="region of interest" description="Disordered" evidence="1">
    <location>
        <begin position="1200"/>
        <end position="1255"/>
    </location>
</feature>
<protein>
    <submittedName>
        <fullName evidence="3">AsmA family protein</fullName>
    </submittedName>
</protein>
<reference evidence="3 4" key="1">
    <citation type="submission" date="2024-03" db="EMBL/GenBank/DDBJ databases">
        <title>Community enrichment and isolation of bacterial strains for fucoidan degradation.</title>
        <authorList>
            <person name="Sichert A."/>
        </authorList>
    </citation>
    <scope>NUCLEOTIDE SEQUENCE [LARGE SCALE GENOMIC DNA]</scope>
    <source>
        <strain evidence="3 4">AS62</strain>
    </source>
</reference>
<evidence type="ECO:0000256" key="1">
    <source>
        <dbReference type="SAM" id="MobiDB-lite"/>
    </source>
</evidence>
<dbReference type="Proteomes" id="UP001477870">
    <property type="component" value="Unassembled WGS sequence"/>
</dbReference>
<dbReference type="InterPro" id="IPR017023">
    <property type="entry name" value="UCP034039"/>
</dbReference>
<dbReference type="PANTHER" id="PTHR30441">
    <property type="entry name" value="DUF748 DOMAIN-CONTAINING PROTEIN"/>
    <property type="match status" value="1"/>
</dbReference>
<dbReference type="InterPro" id="IPR052894">
    <property type="entry name" value="AsmA-related"/>
</dbReference>
<keyword evidence="4" id="KW-1185">Reference proteome</keyword>
<dbReference type="EMBL" id="JBBMQO010000003">
    <property type="protein sequence ID" value="MEM5501032.1"/>
    <property type="molecule type" value="Genomic_DNA"/>
</dbReference>
<dbReference type="PANTHER" id="PTHR30441:SF4">
    <property type="entry name" value="PROTEIN ASMA"/>
    <property type="match status" value="1"/>
</dbReference>
<dbReference type="RefSeq" id="WP_342847494.1">
    <property type="nucleotide sequence ID" value="NZ_JBBMQO010000003.1"/>
</dbReference>
<evidence type="ECO:0000313" key="3">
    <source>
        <dbReference type="EMBL" id="MEM5501032.1"/>
    </source>
</evidence>
<dbReference type="Pfam" id="PF05170">
    <property type="entry name" value="AsmA"/>
    <property type="match status" value="1"/>
</dbReference>
<feature type="domain" description="AsmA" evidence="2">
    <location>
        <begin position="4"/>
        <end position="126"/>
    </location>
</feature>